<evidence type="ECO:0000313" key="2">
    <source>
        <dbReference type="EMBL" id="RBP58448.1"/>
    </source>
</evidence>
<comment type="caution">
    <text evidence="2">The sequence shown here is derived from an EMBL/GenBank/DDBJ whole genome shotgun (WGS) entry which is preliminary data.</text>
</comment>
<dbReference type="EMBL" id="QNRX01000023">
    <property type="protein sequence ID" value="RBP58448.1"/>
    <property type="molecule type" value="Genomic_DNA"/>
</dbReference>
<evidence type="ECO:0000313" key="3">
    <source>
        <dbReference type="Proteomes" id="UP000253490"/>
    </source>
</evidence>
<dbReference type="InterPro" id="IPR007421">
    <property type="entry name" value="Schlafen_AlbA_2_dom"/>
</dbReference>
<protein>
    <submittedName>
        <fullName evidence="2">Putative DNA-binding protein</fullName>
    </submittedName>
</protein>
<dbReference type="AlphaFoldDB" id="A0A366HXL7"/>
<dbReference type="Proteomes" id="UP000253490">
    <property type="component" value="Unassembled WGS sequence"/>
</dbReference>
<dbReference type="GO" id="GO:0003677">
    <property type="term" value="F:DNA binding"/>
    <property type="evidence" value="ECO:0007669"/>
    <property type="project" value="UniProtKB-KW"/>
</dbReference>
<keyword evidence="2" id="KW-0238">DNA-binding</keyword>
<dbReference type="RefSeq" id="WP_170128318.1">
    <property type="nucleotide sequence ID" value="NZ_QNRX01000023.1"/>
</dbReference>
<evidence type="ECO:0000259" key="1">
    <source>
        <dbReference type="Pfam" id="PF04326"/>
    </source>
</evidence>
<sequence>MELKYIVESLINKASEGSYWDFKQNWYSNNADLLKDIICMANNTTIEMQDGYIIFGIEDGTFDIIGVSEDNNRKNQENIVGFLSSQTWSGEEIPSVDVKTIEISGKEIDVLIVYNSDVTPYYLLNDYSKTTDYRKNKTVIRAGVVYSRVGDRNTSSAECATKQGTEFLWKKRFGLVGSDVFKVVKRLKNVESWYSTDDYDTFYNSEYGDITIERDYNYNLEVKIGEGIGNTDIWVMDFPYLFTYVFNWNMGEEEIGMRAKWDVFLNGRKLNISLYGVQATRQTYYHIEPNTYWNRELGIHLNNTSNSIKYYAYIRNSVKFLAYNLFFSKQCYDEDQILYNRAFTVVPVFESEQEHNEFMSYVNTHKDDFTAAVEVQSIDEMFPTYSKNVTTVIIYKFGKTLVQWLEQWRQK</sequence>
<proteinExistence type="predicted"/>
<accession>A0A366HXL7</accession>
<gene>
    <name evidence="2" type="ORF">DES36_12317</name>
</gene>
<dbReference type="InterPro" id="IPR038461">
    <property type="entry name" value="Schlafen_AlbA_2_dom_sf"/>
</dbReference>
<organism evidence="2 3">
    <name type="scientific">Alkalibaculum bacchi</name>
    <dbReference type="NCBI Taxonomy" id="645887"/>
    <lineage>
        <taxon>Bacteria</taxon>
        <taxon>Bacillati</taxon>
        <taxon>Bacillota</taxon>
        <taxon>Clostridia</taxon>
        <taxon>Eubacteriales</taxon>
        <taxon>Eubacteriaceae</taxon>
        <taxon>Alkalibaculum</taxon>
    </lineage>
</organism>
<dbReference type="Pfam" id="PF04326">
    <property type="entry name" value="SLFN_AlbA_2"/>
    <property type="match status" value="1"/>
</dbReference>
<dbReference type="Gene3D" id="3.30.950.30">
    <property type="entry name" value="Schlafen, AAA domain"/>
    <property type="match status" value="1"/>
</dbReference>
<feature type="domain" description="Schlafen AlbA-2" evidence="1">
    <location>
        <begin position="16"/>
        <end position="154"/>
    </location>
</feature>
<keyword evidence="3" id="KW-1185">Reference proteome</keyword>
<reference evidence="2 3" key="1">
    <citation type="submission" date="2018-06" db="EMBL/GenBank/DDBJ databases">
        <title>Genomic Encyclopedia of Type Strains, Phase IV (KMG-IV): sequencing the most valuable type-strain genomes for metagenomic binning, comparative biology and taxonomic classification.</title>
        <authorList>
            <person name="Goeker M."/>
        </authorList>
    </citation>
    <scope>NUCLEOTIDE SEQUENCE [LARGE SCALE GENOMIC DNA]</scope>
    <source>
        <strain evidence="2 3">DSM 22112</strain>
    </source>
</reference>
<name>A0A366HXL7_9FIRM</name>